<sequence length="780" mass="83702">MAKALKIIVIVLLGLAGLAALAVTFLPKLLPLDSMVTEAMEENLGRKATVQEVSASLWGGLEVRVKGLTVQDKAAYGDRPLLKLGSLQMEASLWPLVSGHMVVDRIAVDGLEISLVRAKDGRLNWQDLPGKKGAAGGKGGEGHVEAPDEGKFILRQLAVTNSALYLLNQANGKSSQLPLERCQLSSDLSMDASSGSFDLALPGLGLVAGFKSRGYGDDFKLDQGKLNFKLDLAQLASRLAPLAPAMQARGSMEFSGLAMGDAKALKVQAQAQAKGLEVRAGTMRRPFLVGDASWAAQATLNLAAQTVDIAQAQLRIPQAGMVQTLKGVLGWGKALGKSQAVYDQQTDLAKLAHFIEPLLPWPLKAGGQASKHVLFKGAGPGVLEMSGQGMVRNAMVESPALPKVWRESEMRADFKFLVKDEGRELDIRQMDWNASMAKLGLTGTVKSDGDKSKLRLKVAGEYLDLDRLIPGVSAQERGKAPTPEAKAAQAKAAAPAPKAAAAAPSAKAVEARRSLKGLDAELEIKLGRLVMRGYEMKNLRAQLEVKDQKARIKEFQTGFLGGEVQTKAAMDFKPAAAAGDVDVRAKNITITPEVFRKLKYDFPMFSLPLSSLEGVFSLDSQMAWQGLESEQVRSTLKGKGLLKAEDGVTIGMDFLDSVQAVAVLMGKDLSRDLPRRFEKFEGKYTMGQGKVNYDIALMASKDRVDAQIVGSTGLLDDSLDANIKFKADSVGRDLRQFLDKDGTFPIGVGGTIQKPVAKVDLSGNLIPAAEKLFQNLFKRK</sequence>
<dbReference type="PANTHER" id="PTHR30441">
    <property type="entry name" value="DUF748 DOMAIN-CONTAINING PROTEIN"/>
    <property type="match status" value="1"/>
</dbReference>
<dbReference type="EMBL" id="AP028679">
    <property type="protein sequence ID" value="BEQ14215.1"/>
    <property type="molecule type" value="Genomic_DNA"/>
</dbReference>
<dbReference type="InterPro" id="IPR008023">
    <property type="entry name" value="DUF748"/>
</dbReference>
<dbReference type="KEGG" id="dmp:FAK_12810"/>
<evidence type="ECO:0008006" key="4">
    <source>
        <dbReference type="Google" id="ProtNLM"/>
    </source>
</evidence>
<accession>A0AAU9EQS4</accession>
<dbReference type="PANTHER" id="PTHR30441:SF8">
    <property type="entry name" value="DUF748 DOMAIN-CONTAINING PROTEIN"/>
    <property type="match status" value="1"/>
</dbReference>
<dbReference type="Pfam" id="PF05359">
    <property type="entry name" value="DUF748"/>
    <property type="match status" value="1"/>
</dbReference>
<proteinExistence type="predicted"/>
<dbReference type="InterPro" id="IPR052894">
    <property type="entry name" value="AsmA-related"/>
</dbReference>
<evidence type="ECO:0000313" key="3">
    <source>
        <dbReference type="Proteomes" id="UP001366166"/>
    </source>
</evidence>
<name>A0AAU9EQS4_9BACT</name>
<dbReference type="Proteomes" id="UP001366166">
    <property type="component" value="Chromosome"/>
</dbReference>
<protein>
    <recommendedName>
        <fullName evidence="4">AsmA family protein</fullName>
    </recommendedName>
</protein>
<feature type="compositionally biased region" description="Low complexity" evidence="1">
    <location>
        <begin position="480"/>
        <end position="502"/>
    </location>
</feature>
<feature type="region of interest" description="Disordered" evidence="1">
    <location>
        <begin position="474"/>
        <end position="502"/>
    </location>
</feature>
<dbReference type="GO" id="GO:0005886">
    <property type="term" value="C:plasma membrane"/>
    <property type="evidence" value="ECO:0007669"/>
    <property type="project" value="TreeGrafter"/>
</dbReference>
<reference evidence="3" key="1">
    <citation type="journal article" date="2023" name="Arch. Microbiol.">
        <title>Desulfoferula mesophilus gen. nov. sp. nov., a mesophilic sulfate-reducing bacterium isolated from a brackish lake sediment.</title>
        <authorList>
            <person name="Watanabe T."/>
            <person name="Yabe T."/>
            <person name="Tsuji J.M."/>
            <person name="Fukui M."/>
        </authorList>
    </citation>
    <scope>NUCLEOTIDE SEQUENCE [LARGE SCALE GENOMIC DNA]</scope>
    <source>
        <strain evidence="3">12FAK</strain>
    </source>
</reference>
<organism evidence="2 3">
    <name type="scientific">Desulfoferula mesophila</name>
    <dbReference type="NCBI Taxonomy" id="3058419"/>
    <lineage>
        <taxon>Bacteria</taxon>
        <taxon>Pseudomonadati</taxon>
        <taxon>Thermodesulfobacteriota</taxon>
        <taxon>Desulfarculia</taxon>
        <taxon>Desulfarculales</taxon>
        <taxon>Desulfarculaceae</taxon>
        <taxon>Desulfoferula</taxon>
    </lineage>
</organism>
<keyword evidence="3" id="KW-1185">Reference proteome</keyword>
<dbReference type="GO" id="GO:0090313">
    <property type="term" value="P:regulation of protein targeting to membrane"/>
    <property type="evidence" value="ECO:0007669"/>
    <property type="project" value="TreeGrafter"/>
</dbReference>
<evidence type="ECO:0000256" key="1">
    <source>
        <dbReference type="SAM" id="MobiDB-lite"/>
    </source>
</evidence>
<gene>
    <name evidence="2" type="ORF">FAK_12810</name>
</gene>
<evidence type="ECO:0000313" key="2">
    <source>
        <dbReference type="EMBL" id="BEQ14215.1"/>
    </source>
</evidence>
<dbReference type="RefSeq" id="WP_338605932.1">
    <property type="nucleotide sequence ID" value="NZ_AP028679.1"/>
</dbReference>
<dbReference type="AlphaFoldDB" id="A0AAU9EQS4"/>